<dbReference type="Proteomes" id="UP000286997">
    <property type="component" value="Unassembled WGS sequence"/>
</dbReference>
<comment type="caution">
    <text evidence="3">The sequence shown here is derived from an EMBL/GenBank/DDBJ whole genome shotgun (WGS) entry which is preliminary data.</text>
</comment>
<gene>
    <name evidence="3" type="ORF">EOE48_25850</name>
</gene>
<evidence type="ECO:0000313" key="3">
    <source>
        <dbReference type="EMBL" id="RVU13870.1"/>
    </source>
</evidence>
<dbReference type="EMBL" id="SACP01000040">
    <property type="protein sequence ID" value="RVU13870.1"/>
    <property type="molecule type" value="Genomic_DNA"/>
</dbReference>
<dbReference type="Gene3D" id="2.60.120.1440">
    <property type="match status" value="1"/>
</dbReference>
<dbReference type="Pfam" id="PF04773">
    <property type="entry name" value="FecR"/>
    <property type="match status" value="1"/>
</dbReference>
<dbReference type="AlphaFoldDB" id="A0A437NV28"/>
<keyword evidence="1" id="KW-0732">Signal</keyword>
<evidence type="ECO:0000259" key="2">
    <source>
        <dbReference type="Pfam" id="PF04773"/>
    </source>
</evidence>
<reference evidence="3 4" key="1">
    <citation type="submission" date="2019-01" db="EMBL/GenBank/DDBJ databases">
        <authorList>
            <person name="Chen W.-M."/>
        </authorList>
    </citation>
    <scope>NUCLEOTIDE SEQUENCE [LARGE SCALE GENOMIC DNA]</scope>
    <source>
        <strain evidence="3 4">TER-1</strain>
    </source>
</reference>
<feature type="signal peptide" evidence="1">
    <location>
        <begin position="1"/>
        <end position="24"/>
    </location>
</feature>
<dbReference type="GO" id="GO:0016989">
    <property type="term" value="F:sigma factor antagonist activity"/>
    <property type="evidence" value="ECO:0007669"/>
    <property type="project" value="TreeGrafter"/>
</dbReference>
<dbReference type="InterPro" id="IPR012373">
    <property type="entry name" value="Ferrdict_sens_TM"/>
</dbReference>
<dbReference type="InterPro" id="IPR006860">
    <property type="entry name" value="FecR"/>
</dbReference>
<proteinExistence type="predicted"/>
<protein>
    <submittedName>
        <fullName evidence="3">Iron dicitrate transport regulator FecR</fullName>
    </submittedName>
</protein>
<feature type="domain" description="FecR protein" evidence="2">
    <location>
        <begin position="43"/>
        <end position="125"/>
    </location>
</feature>
<dbReference type="PANTHER" id="PTHR30273">
    <property type="entry name" value="PERIPLASMIC SIGNAL SENSOR AND SIGMA FACTOR ACTIVATOR FECR-RELATED"/>
    <property type="match status" value="1"/>
</dbReference>
<organism evidence="3 4">
    <name type="scientific">Methylobacterium oryzihabitans</name>
    <dbReference type="NCBI Taxonomy" id="2499852"/>
    <lineage>
        <taxon>Bacteria</taxon>
        <taxon>Pseudomonadati</taxon>
        <taxon>Pseudomonadota</taxon>
        <taxon>Alphaproteobacteria</taxon>
        <taxon>Hyphomicrobiales</taxon>
        <taxon>Methylobacteriaceae</taxon>
        <taxon>Methylobacterium</taxon>
    </lineage>
</organism>
<keyword evidence="4" id="KW-1185">Reference proteome</keyword>
<accession>A0A437NV28</accession>
<sequence>MRVSVLVPVCAGCLVGLAGAPADAQTRDGCRASVLSGPPREVIECPGGVSLTVEQGAAYRLVDRNRDGRPDVLDLEDKAALIEVAPHRSGFQVRTPHAVASVRGTVWAVDAQGAVTAVLVEQGVVAVSRRGQRRAALLRAGDGVDVAAGGERGPPLVKRWSAERRLRLLARFGR</sequence>
<evidence type="ECO:0000256" key="1">
    <source>
        <dbReference type="SAM" id="SignalP"/>
    </source>
</evidence>
<evidence type="ECO:0000313" key="4">
    <source>
        <dbReference type="Proteomes" id="UP000286997"/>
    </source>
</evidence>
<name>A0A437NV28_9HYPH</name>
<feature type="chain" id="PRO_5019499543" evidence="1">
    <location>
        <begin position="25"/>
        <end position="174"/>
    </location>
</feature>
<dbReference type="OrthoDB" id="7994644at2"/>
<dbReference type="PANTHER" id="PTHR30273:SF2">
    <property type="entry name" value="PROTEIN FECR"/>
    <property type="match status" value="1"/>
</dbReference>
<dbReference type="RefSeq" id="WP_127733758.1">
    <property type="nucleotide sequence ID" value="NZ_SACP01000040.1"/>
</dbReference>